<comment type="subcellular location">
    <subcellularLocation>
        <location evidence="1">Cell membrane</location>
        <topology evidence="1">Multi-pass membrane protein</topology>
    </subcellularLocation>
</comment>
<evidence type="ECO:0000256" key="5">
    <source>
        <dbReference type="ARBA" id="ARBA00022989"/>
    </source>
</evidence>
<dbReference type="InterPro" id="IPR008276">
    <property type="entry name" value="C_nuclsd_transpt"/>
</dbReference>
<dbReference type="InterPro" id="IPR011642">
    <property type="entry name" value="Gate_dom"/>
</dbReference>
<protein>
    <submittedName>
        <fullName evidence="11">Nucleoside permease NupC</fullName>
    </submittedName>
</protein>
<feature type="transmembrane region" description="Helical" evidence="7">
    <location>
        <begin position="6"/>
        <end position="22"/>
    </location>
</feature>
<organism evidence="11">
    <name type="scientific">Vibrio tasmaniensis</name>
    <dbReference type="NCBI Taxonomy" id="212663"/>
    <lineage>
        <taxon>Bacteria</taxon>
        <taxon>Pseudomonadati</taxon>
        <taxon>Pseudomonadota</taxon>
        <taxon>Gammaproteobacteria</taxon>
        <taxon>Vibrionales</taxon>
        <taxon>Vibrionaceae</taxon>
        <taxon>Vibrio</taxon>
    </lineage>
</organism>
<feature type="transmembrane region" description="Helical" evidence="7">
    <location>
        <begin position="34"/>
        <end position="56"/>
    </location>
</feature>
<dbReference type="PANTHER" id="PTHR10590">
    <property type="entry name" value="SODIUM/NUCLEOSIDE COTRANSPORTER"/>
    <property type="match status" value="1"/>
</dbReference>
<dbReference type="InterPro" id="IPR011657">
    <property type="entry name" value="CNT_C_dom"/>
</dbReference>
<dbReference type="GO" id="GO:0005886">
    <property type="term" value="C:plasma membrane"/>
    <property type="evidence" value="ECO:0007669"/>
    <property type="project" value="UniProtKB-SubCell"/>
</dbReference>
<dbReference type="PANTHER" id="PTHR10590:SF4">
    <property type="entry name" value="SOLUTE CARRIER FAMILY 28 MEMBER 3"/>
    <property type="match status" value="1"/>
</dbReference>
<dbReference type="AlphaFoldDB" id="A0A0H3ZKN6"/>
<evidence type="ECO:0000256" key="7">
    <source>
        <dbReference type="SAM" id="Phobius"/>
    </source>
</evidence>
<keyword evidence="3" id="KW-1003">Cell membrane</keyword>
<dbReference type="Pfam" id="PF01773">
    <property type="entry name" value="Nucleos_tra2_N"/>
    <property type="match status" value="1"/>
</dbReference>
<dbReference type="EMBL" id="KP795496">
    <property type="protein sequence ID" value="AKN36540.1"/>
    <property type="molecule type" value="Genomic_DNA"/>
</dbReference>
<accession>A0A0H3ZKN6</accession>
<evidence type="ECO:0000256" key="2">
    <source>
        <dbReference type="ARBA" id="ARBA00009033"/>
    </source>
</evidence>
<name>A0A0H3ZKN6_9VIBR</name>
<reference evidence="11" key="1">
    <citation type="journal article" date="2015" name="MBio">
        <title>Eco-Evolutionary Dynamics of Episomes among Ecologically Cohesive Bacterial Populations.</title>
        <authorList>
            <person name="Xue H."/>
            <person name="Cordero O.X."/>
            <person name="Camas F.M."/>
            <person name="Trimble W."/>
            <person name="Meyer F."/>
            <person name="Guglielmini J."/>
            <person name="Rocha E.P."/>
            <person name="Polz M.F."/>
        </authorList>
    </citation>
    <scope>NUCLEOTIDE SEQUENCE</scope>
    <source>
        <strain evidence="11">1F_146</strain>
    </source>
</reference>
<feature type="transmembrane region" description="Helical" evidence="7">
    <location>
        <begin position="382"/>
        <end position="405"/>
    </location>
</feature>
<comment type="similarity">
    <text evidence="2">Belongs to the concentrative nucleoside transporter (CNT) (TC 2.A.41) family.</text>
</comment>
<evidence type="ECO:0000256" key="1">
    <source>
        <dbReference type="ARBA" id="ARBA00004651"/>
    </source>
</evidence>
<dbReference type="Pfam" id="PF07662">
    <property type="entry name" value="Nucleos_tra2_C"/>
    <property type="match status" value="1"/>
</dbReference>
<feature type="domain" description="Concentrative nucleoside transporter N-terminal" evidence="8">
    <location>
        <begin position="8"/>
        <end position="81"/>
    </location>
</feature>
<feature type="domain" description="Concentrative nucleoside transporter C-terminal" evidence="9">
    <location>
        <begin position="194"/>
        <end position="400"/>
    </location>
</feature>
<sequence>MQQLTILFGMVVLIAIAIAFSTNRKAIKLRTVGVAFLLQASIAAFIMFVPAGQAVLLSVSKGVAAVMAYSGEGINFLFGDLGKFDSGFIFAIHVLPIIIFFSALMSVLYYLGIMQRVVRGIGIGVQKLLGTSQAESTSAAANIFVGNTDVFVMMKPYAPQMTKSELFAMMVGGFASVAGSVLVGYAGMGIDIKYLVTASFMSAPAGLLFAKILYPETEEAVDVDLDIYKQEDKPINIIEAATSGAFTGLKLAAAVGVMLLALISLIAMANGILSSLGELAGFEGLTLQLIFSYIFAPFAALLGVPSNEILAVGNLLGQKLVLNEFVAYLSFAEIKADLSMHSQAVATMALAGFANLSAPAAMIGVLGTIVPDKKHFIASMGVRVIIGATLANLMSAALTGLFLSIS</sequence>
<dbReference type="Pfam" id="PF07670">
    <property type="entry name" value="Gate"/>
    <property type="match status" value="1"/>
</dbReference>
<evidence type="ECO:0000259" key="9">
    <source>
        <dbReference type="Pfam" id="PF07662"/>
    </source>
</evidence>
<feature type="transmembrane region" description="Helical" evidence="7">
    <location>
        <begin position="251"/>
        <end position="273"/>
    </location>
</feature>
<keyword evidence="5 7" id="KW-1133">Transmembrane helix</keyword>
<evidence type="ECO:0000313" key="11">
    <source>
        <dbReference type="EMBL" id="AKN36540.1"/>
    </source>
</evidence>
<keyword evidence="6 7" id="KW-0472">Membrane</keyword>
<evidence type="ECO:0000256" key="4">
    <source>
        <dbReference type="ARBA" id="ARBA00022692"/>
    </source>
</evidence>
<dbReference type="GO" id="GO:0005337">
    <property type="term" value="F:nucleoside transmembrane transporter activity"/>
    <property type="evidence" value="ECO:0007669"/>
    <property type="project" value="InterPro"/>
</dbReference>
<evidence type="ECO:0000256" key="6">
    <source>
        <dbReference type="ARBA" id="ARBA00023136"/>
    </source>
</evidence>
<keyword evidence="4 7" id="KW-0812">Transmembrane</keyword>
<dbReference type="InterPro" id="IPR002668">
    <property type="entry name" value="CNT_N_dom"/>
</dbReference>
<evidence type="ECO:0000256" key="3">
    <source>
        <dbReference type="ARBA" id="ARBA00022475"/>
    </source>
</evidence>
<dbReference type="GO" id="GO:0015293">
    <property type="term" value="F:symporter activity"/>
    <property type="evidence" value="ECO:0007669"/>
    <property type="project" value="TreeGrafter"/>
</dbReference>
<feature type="transmembrane region" description="Helical" evidence="7">
    <location>
        <begin position="285"/>
        <end position="304"/>
    </location>
</feature>
<proteinExistence type="inferred from homology"/>
<feature type="transmembrane region" description="Helical" evidence="7">
    <location>
        <begin position="88"/>
        <end position="111"/>
    </location>
</feature>
<evidence type="ECO:0000259" key="8">
    <source>
        <dbReference type="Pfam" id="PF01773"/>
    </source>
</evidence>
<evidence type="ECO:0000259" key="10">
    <source>
        <dbReference type="Pfam" id="PF07670"/>
    </source>
</evidence>
<feature type="domain" description="Nucleoside transporter/FeoB GTPase Gate" evidence="10">
    <location>
        <begin position="92"/>
        <end position="189"/>
    </location>
</feature>
<feature type="transmembrane region" description="Helical" evidence="7">
    <location>
        <begin position="166"/>
        <end position="187"/>
    </location>
</feature>
<feature type="transmembrane region" description="Helical" evidence="7">
    <location>
        <begin position="345"/>
        <end position="370"/>
    </location>
</feature>